<keyword evidence="11" id="KW-1185">Reference proteome</keyword>
<dbReference type="EMBL" id="AEYE02000036">
    <property type="protein sequence ID" value="EPE94381.1"/>
    <property type="molecule type" value="Genomic_DNA"/>
</dbReference>
<dbReference type="AlphaFoldDB" id="S3HLW1"/>
<reference evidence="10 11" key="1">
    <citation type="journal article" date="2012" name="J. Bacteriol.">
        <title>Genome sequence of Rhizobium grahamii CCGE502, a broad-host-range symbiont with low nodulation competitiveness in Phaseolus vulgaris.</title>
        <authorList>
            <person name="Althabegoiti M.J."/>
            <person name="Lozano L."/>
            <person name="Torres-Tejerizo G."/>
            <person name="Ormeno-Orrillo E."/>
            <person name="Rogel M.A."/>
            <person name="Gonzalez V."/>
            <person name="Martinez-Romero E."/>
        </authorList>
    </citation>
    <scope>NUCLEOTIDE SEQUENCE [LARGE SCALE GENOMIC DNA]</scope>
    <source>
        <strain evidence="10 11">CCGE 502</strain>
        <plasmid evidence="10">pRg502b</plasmid>
    </source>
</reference>
<evidence type="ECO:0000256" key="6">
    <source>
        <dbReference type="ARBA" id="ARBA00023004"/>
    </source>
</evidence>
<keyword evidence="6" id="KW-0408">Iron</keyword>
<keyword evidence="7" id="KW-0411">Iron-sulfur</keyword>
<evidence type="ECO:0000313" key="11">
    <source>
        <dbReference type="Proteomes" id="UP000014411"/>
    </source>
</evidence>
<evidence type="ECO:0000259" key="8">
    <source>
        <dbReference type="PROSITE" id="PS51332"/>
    </source>
</evidence>
<comment type="cofactor">
    <cofactor evidence="1">
        <name>[4Fe-4S] cluster</name>
        <dbReference type="ChEBI" id="CHEBI:49883"/>
    </cofactor>
</comment>
<keyword evidence="4" id="KW-0949">S-adenosyl-L-methionine</keyword>
<evidence type="ECO:0000256" key="7">
    <source>
        <dbReference type="ARBA" id="ARBA00023014"/>
    </source>
</evidence>
<proteinExistence type="predicted"/>
<dbReference type="GO" id="GO:0008168">
    <property type="term" value="F:methyltransferase activity"/>
    <property type="evidence" value="ECO:0007669"/>
    <property type="project" value="UniProtKB-KW"/>
</dbReference>
<dbReference type="InterPro" id="IPR006638">
    <property type="entry name" value="Elp3/MiaA/NifB-like_rSAM"/>
</dbReference>
<gene>
    <name evidence="10" type="ORF">RGCCGE502_31887</name>
</gene>
<dbReference type="InterPro" id="IPR023404">
    <property type="entry name" value="rSAM_horseshoe"/>
</dbReference>
<keyword evidence="5" id="KW-0479">Metal-binding</keyword>
<dbReference type="PANTHER" id="PTHR43409">
    <property type="entry name" value="ANAEROBIC MAGNESIUM-PROTOPORPHYRIN IX MONOMETHYL ESTER CYCLASE-RELATED"/>
    <property type="match status" value="1"/>
</dbReference>
<evidence type="ECO:0000256" key="1">
    <source>
        <dbReference type="ARBA" id="ARBA00001966"/>
    </source>
</evidence>
<dbReference type="PROSITE" id="PS51918">
    <property type="entry name" value="RADICAL_SAM"/>
    <property type="match status" value="1"/>
</dbReference>
<dbReference type="InterPro" id="IPR058240">
    <property type="entry name" value="rSAM_sf"/>
</dbReference>
<evidence type="ECO:0000256" key="4">
    <source>
        <dbReference type="ARBA" id="ARBA00022691"/>
    </source>
</evidence>
<dbReference type="SUPFAM" id="SSF102114">
    <property type="entry name" value="Radical SAM enzymes"/>
    <property type="match status" value="1"/>
</dbReference>
<keyword evidence="2 10" id="KW-0489">Methyltransferase</keyword>
<dbReference type="Gene3D" id="3.80.30.20">
    <property type="entry name" value="tm_1862 like domain"/>
    <property type="match status" value="1"/>
</dbReference>
<dbReference type="PANTHER" id="PTHR43409:SF7">
    <property type="entry name" value="BLL1977 PROTEIN"/>
    <property type="match status" value="1"/>
</dbReference>
<dbReference type="Proteomes" id="UP000014411">
    <property type="component" value="Unassembled WGS sequence"/>
</dbReference>
<evidence type="ECO:0000256" key="2">
    <source>
        <dbReference type="ARBA" id="ARBA00022603"/>
    </source>
</evidence>
<dbReference type="GO" id="GO:0032259">
    <property type="term" value="P:methylation"/>
    <property type="evidence" value="ECO:0007669"/>
    <property type="project" value="UniProtKB-KW"/>
</dbReference>
<dbReference type="HOGENOM" id="CLU_021572_4_4_5"/>
<sequence length="477" mass="52178">MIILVNPPTLWELQELGMEGKLSCFELQSQHVSPSALKSFPGEHLGLQALASACRQKGLQVSLVNGQILLHKSLDEIWRAILDRAGKEPPAVVGFSGPNQVFVENVALARRVKERWPDTVTVLGADFATLNADRILNDYEVFDAIVAGEGEVAFPALCAAAADGDPFDQLPGVLTRETVRVTLQAPPPLNLDDIPWIARDDTRAVLALGLSAGVYSSRGCPYRCSFCTTGQVSARSGQGGHREKSIENVVDEIDYLATDFGIDHVTITDDLFVTKHPASQERARRFGALYKSRGLSSIPFMIDCRVDSMDRETLSVLRSAGLHRVFVGIETASADTLDAYDKLYVNRALPQYINDRLRIASDLGIDVVPGIITYHPEITVPELRRTLNVVDSVGYRGSFQFLNKVVAHPGTPIWKAYAAKGYLNPEWPVPQWGFRNPDAQSVADAAFAAAAAGGDFEQIRGALLSAIEQWEARQPEQ</sequence>
<dbReference type="GO" id="GO:0031419">
    <property type="term" value="F:cobalamin binding"/>
    <property type="evidence" value="ECO:0007669"/>
    <property type="project" value="InterPro"/>
</dbReference>
<dbReference type="InterPro" id="IPR034466">
    <property type="entry name" value="Methyltransferase_Class_B"/>
</dbReference>
<feature type="domain" description="Radical SAM core" evidence="9">
    <location>
        <begin position="206"/>
        <end position="448"/>
    </location>
</feature>
<dbReference type="SFLD" id="SFLDG01082">
    <property type="entry name" value="B12-binding_domain_containing"/>
    <property type="match status" value="1"/>
</dbReference>
<dbReference type="Gene3D" id="3.40.50.280">
    <property type="entry name" value="Cobalamin-binding domain"/>
    <property type="match status" value="1"/>
</dbReference>
<evidence type="ECO:0000313" key="10">
    <source>
        <dbReference type="EMBL" id="EPE94381.1"/>
    </source>
</evidence>
<dbReference type="GO" id="GO:0046872">
    <property type="term" value="F:metal ion binding"/>
    <property type="evidence" value="ECO:0007669"/>
    <property type="project" value="UniProtKB-KW"/>
</dbReference>
<dbReference type="PROSITE" id="PS51332">
    <property type="entry name" value="B12_BINDING"/>
    <property type="match status" value="1"/>
</dbReference>
<dbReference type="SFLD" id="SFLDS00029">
    <property type="entry name" value="Radical_SAM"/>
    <property type="match status" value="1"/>
</dbReference>
<dbReference type="GO" id="GO:0051539">
    <property type="term" value="F:4 iron, 4 sulfur cluster binding"/>
    <property type="evidence" value="ECO:0007669"/>
    <property type="project" value="UniProtKB-KW"/>
</dbReference>
<accession>S3HLW1</accession>
<dbReference type="CDD" id="cd01335">
    <property type="entry name" value="Radical_SAM"/>
    <property type="match status" value="1"/>
</dbReference>
<protein>
    <submittedName>
        <fullName evidence="10">Methyltransferase/methylase</fullName>
    </submittedName>
</protein>
<dbReference type="Pfam" id="PF02310">
    <property type="entry name" value="B12-binding"/>
    <property type="match status" value="1"/>
</dbReference>
<dbReference type="InterPro" id="IPR006158">
    <property type="entry name" value="Cobalamin-bd"/>
</dbReference>
<dbReference type="RefSeq" id="WP_016558271.1">
    <property type="nucleotide sequence ID" value="NZ_AEYE02000036.1"/>
</dbReference>
<dbReference type="GO" id="GO:0005829">
    <property type="term" value="C:cytosol"/>
    <property type="evidence" value="ECO:0007669"/>
    <property type="project" value="TreeGrafter"/>
</dbReference>
<geneLocation type="plasmid" evidence="10">
    <name>pRg502b</name>
</geneLocation>
<evidence type="ECO:0000256" key="5">
    <source>
        <dbReference type="ARBA" id="ARBA00022723"/>
    </source>
</evidence>
<dbReference type="SFLD" id="SFLDG01123">
    <property type="entry name" value="methyltransferase_(Class_B)"/>
    <property type="match status" value="1"/>
</dbReference>
<dbReference type="InterPro" id="IPR007197">
    <property type="entry name" value="rSAM"/>
</dbReference>
<dbReference type="Pfam" id="PF04055">
    <property type="entry name" value="Radical_SAM"/>
    <property type="match status" value="1"/>
</dbReference>
<organism evidence="10 11">
    <name type="scientific">Rhizobium grahamii CCGE 502</name>
    <dbReference type="NCBI Taxonomy" id="990285"/>
    <lineage>
        <taxon>Bacteria</taxon>
        <taxon>Pseudomonadati</taxon>
        <taxon>Pseudomonadota</taxon>
        <taxon>Alphaproteobacteria</taxon>
        <taxon>Hyphomicrobiales</taxon>
        <taxon>Rhizobiaceae</taxon>
        <taxon>Rhizobium/Agrobacterium group</taxon>
        <taxon>Rhizobium</taxon>
    </lineage>
</organism>
<dbReference type="InterPro" id="IPR051198">
    <property type="entry name" value="BchE-like"/>
</dbReference>
<keyword evidence="3 10" id="KW-0808">Transferase</keyword>
<comment type="caution">
    <text evidence="10">The sequence shown here is derived from an EMBL/GenBank/DDBJ whole genome shotgun (WGS) entry which is preliminary data.</text>
</comment>
<keyword evidence="10" id="KW-0614">Plasmid</keyword>
<name>S3HLW1_9HYPH</name>
<evidence type="ECO:0000256" key="3">
    <source>
        <dbReference type="ARBA" id="ARBA00022679"/>
    </source>
</evidence>
<feature type="domain" description="B12-binding" evidence="8">
    <location>
        <begin position="30"/>
        <end position="168"/>
    </location>
</feature>
<evidence type="ECO:0000259" key="9">
    <source>
        <dbReference type="PROSITE" id="PS51918"/>
    </source>
</evidence>
<dbReference type="SMART" id="SM00729">
    <property type="entry name" value="Elp3"/>
    <property type="match status" value="1"/>
</dbReference>